<feature type="compositionally biased region" description="Basic residues" evidence="4">
    <location>
        <begin position="89"/>
        <end position="101"/>
    </location>
</feature>
<evidence type="ECO:0000259" key="5">
    <source>
        <dbReference type="PROSITE" id="PS50132"/>
    </source>
</evidence>
<evidence type="ECO:0000256" key="2">
    <source>
        <dbReference type="ARBA" id="ARBA00023043"/>
    </source>
</evidence>
<dbReference type="PANTHER" id="PTHR24171">
    <property type="entry name" value="ANKYRIN REPEAT DOMAIN-CONTAINING PROTEIN 39-RELATED"/>
    <property type="match status" value="1"/>
</dbReference>
<keyword evidence="1" id="KW-0677">Repeat</keyword>
<dbReference type="PANTHER" id="PTHR24171:SF9">
    <property type="entry name" value="ANKYRIN REPEAT DOMAIN-CONTAINING PROTEIN 39"/>
    <property type="match status" value="1"/>
</dbReference>
<sequence length="515" mass="56798">ASDGDLEAVSYLLPLMENLNQVDKRGNTPLMDAVRHSHVDVAKLMKSVGCILNEDFASIELSGACADDDHVKVGMLLALGVNPSLNPPGRRKGQSRRRRSAAHMAASRNSVASIKLLIKNWVKLNTFDGWAGTPLADAIRHDHVEMQDVVRKAGGKLKEVGLCTAAAAGDLDMIKLMCDNGADINVVNGIGRTMLHLACSNKQPSIIEYLMTFDHLDYNIVDWFGGTPLDDAHREGHESIAVTITEAGGLSAAHPSLKERIAAMDKKKEAAKEKATLTREKNTKLDTIRKTVLSKVTVCGQIAVVDMAYLRRLWDALSLSLNGTTWRKQQALEKAPRPSLDEILKFFRFNFAAYMQEQYAMNNLKCYEVLVCFEEMVNDGVTLRGGGKFAKAVGIIVDEYFDSDSPSFVNMNPDTVREVKEKAAALKNKEGKEDTPESRKAFFTRPLEELKGVFKSDFLPSYYQSIQYRQLNKHPSGRMWRVLKMAFDARTVCTKIELELANGGGGVEGGVAVSA</sequence>
<dbReference type="SMART" id="SM00315">
    <property type="entry name" value="RGS"/>
    <property type="match status" value="1"/>
</dbReference>
<dbReference type="Pfam" id="PF00615">
    <property type="entry name" value="RGS"/>
    <property type="match status" value="1"/>
</dbReference>
<protein>
    <recommendedName>
        <fullName evidence="5">RGS domain-containing protein</fullName>
    </recommendedName>
</protein>
<dbReference type="InterPro" id="IPR044926">
    <property type="entry name" value="RGS_subdomain_2"/>
</dbReference>
<feature type="domain" description="RGS" evidence="5">
    <location>
        <begin position="351"/>
        <end position="472"/>
    </location>
</feature>
<feature type="region of interest" description="Disordered" evidence="4">
    <location>
        <begin position="84"/>
        <end position="104"/>
    </location>
</feature>
<proteinExistence type="predicted"/>
<dbReference type="Pfam" id="PF00023">
    <property type="entry name" value="Ank"/>
    <property type="match status" value="1"/>
</dbReference>
<comment type="caution">
    <text evidence="6">The sequence shown here is derived from an EMBL/GenBank/DDBJ whole genome shotgun (WGS) entry which is preliminary data.</text>
</comment>
<reference evidence="6 7" key="1">
    <citation type="journal article" date="2023" name="Commun. Biol.">
        <title>Genome analysis of Parmales, the sister group of diatoms, reveals the evolutionary specialization of diatoms from phago-mixotrophs to photoautotrophs.</title>
        <authorList>
            <person name="Ban H."/>
            <person name="Sato S."/>
            <person name="Yoshikawa S."/>
            <person name="Yamada K."/>
            <person name="Nakamura Y."/>
            <person name="Ichinomiya M."/>
            <person name="Sato N."/>
            <person name="Blanc-Mathieu R."/>
            <person name="Endo H."/>
            <person name="Kuwata A."/>
            <person name="Ogata H."/>
        </authorList>
    </citation>
    <scope>NUCLEOTIDE SEQUENCE [LARGE SCALE GENOMIC DNA]</scope>
</reference>
<dbReference type="SUPFAM" id="SSF48097">
    <property type="entry name" value="Regulator of G-protein signaling, RGS"/>
    <property type="match status" value="1"/>
</dbReference>
<dbReference type="InterPro" id="IPR002110">
    <property type="entry name" value="Ankyrin_rpt"/>
</dbReference>
<name>A0ABQ6NA54_9STRA</name>
<dbReference type="PROSITE" id="PS50088">
    <property type="entry name" value="ANK_REPEAT"/>
    <property type="match status" value="1"/>
</dbReference>
<gene>
    <name evidence="6" type="ORF">TeGR_g1121</name>
</gene>
<dbReference type="InterPro" id="IPR036305">
    <property type="entry name" value="RGS_sf"/>
</dbReference>
<accession>A0ABQ6NA54</accession>
<dbReference type="PROSITE" id="PS50132">
    <property type="entry name" value="RGS"/>
    <property type="match status" value="1"/>
</dbReference>
<dbReference type="Gene3D" id="1.25.40.20">
    <property type="entry name" value="Ankyrin repeat-containing domain"/>
    <property type="match status" value="3"/>
</dbReference>
<dbReference type="InterPro" id="IPR036770">
    <property type="entry name" value="Ankyrin_rpt-contain_sf"/>
</dbReference>
<dbReference type="Gene3D" id="1.10.167.10">
    <property type="entry name" value="Regulator of G-protein Signalling 4, domain 2"/>
    <property type="match status" value="1"/>
</dbReference>
<keyword evidence="2 3" id="KW-0040">ANK repeat</keyword>
<dbReference type="Proteomes" id="UP001165060">
    <property type="component" value="Unassembled WGS sequence"/>
</dbReference>
<dbReference type="Pfam" id="PF12796">
    <property type="entry name" value="Ank_2"/>
    <property type="match status" value="1"/>
</dbReference>
<keyword evidence="7" id="KW-1185">Reference proteome</keyword>
<feature type="repeat" description="ANK" evidence="3">
    <location>
        <begin position="157"/>
        <end position="189"/>
    </location>
</feature>
<evidence type="ECO:0000256" key="4">
    <source>
        <dbReference type="SAM" id="MobiDB-lite"/>
    </source>
</evidence>
<evidence type="ECO:0000313" key="6">
    <source>
        <dbReference type="EMBL" id="GMI52669.1"/>
    </source>
</evidence>
<organism evidence="6 7">
    <name type="scientific">Tetraparma gracilis</name>
    <dbReference type="NCBI Taxonomy" id="2962635"/>
    <lineage>
        <taxon>Eukaryota</taxon>
        <taxon>Sar</taxon>
        <taxon>Stramenopiles</taxon>
        <taxon>Ochrophyta</taxon>
        <taxon>Bolidophyceae</taxon>
        <taxon>Parmales</taxon>
        <taxon>Triparmaceae</taxon>
        <taxon>Tetraparma</taxon>
    </lineage>
</organism>
<feature type="non-terminal residue" evidence="6">
    <location>
        <position position="1"/>
    </location>
</feature>
<evidence type="ECO:0000313" key="7">
    <source>
        <dbReference type="Proteomes" id="UP001165060"/>
    </source>
</evidence>
<dbReference type="SUPFAM" id="SSF48403">
    <property type="entry name" value="Ankyrin repeat"/>
    <property type="match status" value="1"/>
</dbReference>
<dbReference type="SMART" id="SM00248">
    <property type="entry name" value="ANK"/>
    <property type="match status" value="4"/>
</dbReference>
<dbReference type="InterPro" id="IPR016137">
    <property type="entry name" value="RGS"/>
</dbReference>
<dbReference type="EMBL" id="BRYB01006597">
    <property type="protein sequence ID" value="GMI52669.1"/>
    <property type="molecule type" value="Genomic_DNA"/>
</dbReference>
<evidence type="ECO:0000256" key="3">
    <source>
        <dbReference type="PROSITE-ProRule" id="PRU00023"/>
    </source>
</evidence>
<evidence type="ECO:0000256" key="1">
    <source>
        <dbReference type="ARBA" id="ARBA00022737"/>
    </source>
</evidence>